<dbReference type="Pfam" id="PF04464">
    <property type="entry name" value="Glyphos_transf"/>
    <property type="match status" value="1"/>
</dbReference>
<proteinExistence type="predicted"/>
<evidence type="ECO:0000256" key="1">
    <source>
        <dbReference type="SAM" id="Phobius"/>
    </source>
</evidence>
<dbReference type="GO" id="GO:0016020">
    <property type="term" value="C:membrane"/>
    <property type="evidence" value="ECO:0007669"/>
    <property type="project" value="InterPro"/>
</dbReference>
<dbReference type="InterPro" id="IPR007554">
    <property type="entry name" value="Glycerophosphate_synth"/>
</dbReference>
<dbReference type="Gene3D" id="3.40.50.11820">
    <property type="match status" value="1"/>
</dbReference>
<dbReference type="InterPro" id="IPR043149">
    <property type="entry name" value="TagF_N"/>
</dbReference>
<gene>
    <name evidence="2" type="ORF">O970_08400</name>
</gene>
<evidence type="ECO:0000313" key="3">
    <source>
        <dbReference type="Proteomes" id="UP000506160"/>
    </source>
</evidence>
<name>A0AB94IAV2_9GAMM</name>
<dbReference type="PANTHER" id="PTHR37316:SF3">
    <property type="entry name" value="TEICHOIC ACID GLYCEROL-PHOSPHATE TRANSFERASE"/>
    <property type="match status" value="1"/>
</dbReference>
<organism evidence="2 3">
    <name type="scientific">Candidatus Schmidhempelia bombi str. Bimp</name>
    <dbReference type="NCBI Taxonomy" id="1387197"/>
    <lineage>
        <taxon>Bacteria</taxon>
        <taxon>Pseudomonadati</taxon>
        <taxon>Pseudomonadota</taxon>
        <taxon>Gammaproteobacteria</taxon>
        <taxon>Orbales</taxon>
        <taxon>Orbaceae</taxon>
        <taxon>Candidatus Schmidhempelia</taxon>
    </lineage>
</organism>
<keyword evidence="3" id="KW-1185">Reference proteome</keyword>
<dbReference type="EMBL" id="AWGA01000074">
    <property type="protein sequence ID" value="TEA26533.1"/>
    <property type="molecule type" value="Genomic_DNA"/>
</dbReference>
<dbReference type="AlphaFoldDB" id="A0AB94IAV2"/>
<dbReference type="GO" id="GO:0047355">
    <property type="term" value="F:CDP-glycerol glycerophosphotransferase activity"/>
    <property type="evidence" value="ECO:0007669"/>
    <property type="project" value="InterPro"/>
</dbReference>
<accession>A0AB94IAV2</accession>
<feature type="transmembrane region" description="Helical" evidence="1">
    <location>
        <begin position="12"/>
        <end position="32"/>
    </location>
</feature>
<evidence type="ECO:0000313" key="2">
    <source>
        <dbReference type="EMBL" id="TEA26533.1"/>
    </source>
</evidence>
<reference evidence="2 3" key="1">
    <citation type="journal article" date="2014" name="Appl. Environ. Microbiol.">
        <title>Genomic features of a bumble bee symbiont reflect its host environment.</title>
        <authorList>
            <person name="Martinson V.G."/>
            <person name="Magoc T."/>
            <person name="Koch H."/>
            <person name="Salzberg S.L."/>
            <person name="Moran N.A."/>
        </authorList>
    </citation>
    <scope>NUCLEOTIDE SEQUENCE [LARGE SCALE GENOMIC DNA]</scope>
    <source>
        <strain evidence="2 3">Bimp</strain>
    </source>
</reference>
<comment type="caution">
    <text evidence="2">The sequence shown here is derived from an EMBL/GenBank/DDBJ whole genome shotgun (WGS) entry which is preliminary data.</text>
</comment>
<sequence>MKQQKRNLLQRSLIIKLGFMLAWPIAMLSKFVPKKDIALFSSRSGYQIADNAKYLYQNYNGNKIWITKNKALVNTQQQIIYAYSLAGIYYQLIAKHVYFTHGIYDFVPFLIWGADKINLWHGVPLKEIGPKADDIASPQYKIKIKRLFYFIFPYMYYMACDKVICPDEKRTSDYQRYFSVAKPELIFSKQPRNQYAIQHQKQKKILISPTYRKWDTLFINKYLASLCSQDLAQLLSEKGYSLVLRPHPLDVPFIHQHALPDYVQLDTTIDLYESITGYDLVITDYSSIYYDCMELAIPCYIFAPDLALYQQQVGLGTVYFTEIQHKLISKIEDVIN</sequence>
<keyword evidence="1" id="KW-0472">Membrane</keyword>
<dbReference type="PANTHER" id="PTHR37316">
    <property type="entry name" value="TEICHOIC ACID GLYCEROL-PHOSPHATE PRIMASE"/>
    <property type="match status" value="1"/>
</dbReference>
<keyword evidence="1" id="KW-1133">Transmembrane helix</keyword>
<keyword evidence="1" id="KW-0812">Transmembrane</keyword>
<dbReference type="RefSeq" id="WP_024496665.1">
    <property type="nucleotide sequence ID" value="NZ_AWGA01000074.1"/>
</dbReference>
<dbReference type="InterPro" id="IPR051612">
    <property type="entry name" value="Teichoic_Acid_Biosynth"/>
</dbReference>
<evidence type="ECO:0008006" key="4">
    <source>
        <dbReference type="Google" id="ProtNLM"/>
    </source>
</evidence>
<protein>
    <recommendedName>
        <fullName evidence="4">CDP-glycerol--glycerophosphate glycerophosphotransferase</fullName>
    </recommendedName>
</protein>
<dbReference type="Proteomes" id="UP000506160">
    <property type="component" value="Unassembled WGS sequence"/>
</dbReference>